<evidence type="ECO:0000313" key="3">
    <source>
        <dbReference type="EMBL" id="RJT88041.1"/>
    </source>
</evidence>
<comment type="caution">
    <text evidence="3">The sequence shown here is derived from an EMBL/GenBank/DDBJ whole genome shotgun (WGS) entry which is preliminary data.</text>
</comment>
<keyword evidence="4" id="KW-1185">Reference proteome</keyword>
<organism evidence="3 4">
    <name type="scientific">Cryobacterium melibiosiphilum</name>
    <dbReference type="NCBI Taxonomy" id="995039"/>
    <lineage>
        <taxon>Bacteria</taxon>
        <taxon>Bacillati</taxon>
        <taxon>Actinomycetota</taxon>
        <taxon>Actinomycetes</taxon>
        <taxon>Micrococcales</taxon>
        <taxon>Microbacteriaceae</taxon>
        <taxon>Cryobacterium</taxon>
    </lineage>
</organism>
<evidence type="ECO:0000256" key="2">
    <source>
        <dbReference type="SAM" id="Phobius"/>
    </source>
</evidence>
<keyword evidence="2" id="KW-0472">Membrane</keyword>
<keyword evidence="2" id="KW-0812">Transmembrane</keyword>
<reference evidence="3 4" key="1">
    <citation type="submission" date="2018-09" db="EMBL/GenBank/DDBJ databases">
        <title>Novel species of Cryobacterium.</title>
        <authorList>
            <person name="Liu Q."/>
            <person name="Xin Y.-H."/>
        </authorList>
    </citation>
    <scope>NUCLEOTIDE SEQUENCE [LARGE SCALE GENOMIC DNA]</scope>
    <source>
        <strain evidence="3 4">Hh39</strain>
    </source>
</reference>
<accession>A0A3A5MGR0</accession>
<name>A0A3A5MGR0_9MICO</name>
<evidence type="ECO:0000313" key="4">
    <source>
        <dbReference type="Proteomes" id="UP000272015"/>
    </source>
</evidence>
<evidence type="ECO:0000256" key="1">
    <source>
        <dbReference type="SAM" id="MobiDB-lite"/>
    </source>
</evidence>
<sequence>MLLIVAGSAVLAYGLQRTSRLNRGIRIPFWSTAAHAPRGSVALRLFGLALLTFGHGQTIAVAGRWSLLLVLIPVAALTLLIVRHNHNLAGPHGGRIPADPAGPTGRGA</sequence>
<feature type="region of interest" description="Disordered" evidence="1">
    <location>
        <begin position="89"/>
        <end position="108"/>
    </location>
</feature>
<dbReference type="Proteomes" id="UP000272015">
    <property type="component" value="Unassembled WGS sequence"/>
</dbReference>
<proteinExistence type="predicted"/>
<feature type="transmembrane region" description="Helical" evidence="2">
    <location>
        <begin position="65"/>
        <end position="82"/>
    </location>
</feature>
<protein>
    <submittedName>
        <fullName evidence="3">Uncharacterized protein</fullName>
    </submittedName>
</protein>
<keyword evidence="2" id="KW-1133">Transmembrane helix</keyword>
<dbReference type="EMBL" id="QZVS01000085">
    <property type="protein sequence ID" value="RJT88041.1"/>
    <property type="molecule type" value="Genomic_DNA"/>
</dbReference>
<dbReference type="AlphaFoldDB" id="A0A3A5MGR0"/>
<gene>
    <name evidence="3" type="ORF">D6T64_11660</name>
</gene>